<keyword evidence="2" id="KW-1185">Reference proteome</keyword>
<gene>
    <name evidence="1" type="ORF">N7494_007760</name>
</gene>
<name>A0AAD6CVY9_9EURO</name>
<evidence type="ECO:0000313" key="2">
    <source>
        <dbReference type="Proteomes" id="UP001220324"/>
    </source>
</evidence>
<dbReference type="Proteomes" id="UP001220324">
    <property type="component" value="Unassembled WGS sequence"/>
</dbReference>
<comment type="caution">
    <text evidence="1">The sequence shown here is derived from an EMBL/GenBank/DDBJ whole genome shotgun (WGS) entry which is preliminary data.</text>
</comment>
<organism evidence="1 2">
    <name type="scientific">Penicillium frequentans</name>
    <dbReference type="NCBI Taxonomy" id="3151616"/>
    <lineage>
        <taxon>Eukaryota</taxon>
        <taxon>Fungi</taxon>
        <taxon>Dikarya</taxon>
        <taxon>Ascomycota</taxon>
        <taxon>Pezizomycotina</taxon>
        <taxon>Eurotiomycetes</taxon>
        <taxon>Eurotiomycetidae</taxon>
        <taxon>Eurotiales</taxon>
        <taxon>Aspergillaceae</taxon>
        <taxon>Penicillium</taxon>
    </lineage>
</organism>
<dbReference type="AlphaFoldDB" id="A0AAD6CVY9"/>
<sequence length="488" mass="56129">MATPLGTHMMAPVGIHSYHSLFVVSSEVPRHVFTYRWWEDEATTVLWAFNIPEICMVIRYALFRDENLPRSALLSRNYETVDSFLVALSDLREHQYLSALSHLQRVEEVLRRSRIPVIKPIAWSWFPPREPTDPRIIASAIDIESHCQFMRMEFEEIVRAALGYPAPSVEWFLQQHTSLYVHLLDHLKVYPEQISVYLEVEKYLRGRSPFAYRAVVQCLHTLLPETAFNVRIPNTPDLEFIAGPIQNMFKDQPPKLTTILKMLSVLSVRFRAQYSQTPKMDWHTPFDTTCLFLEDHLSATSPKDLAHTLAITDEVDFSRLSRQNILNGDGMAKELMENWHTISMSVWECCCALPDMFESLQECAQASSSKKKRKDADLTRTIQTLFVKKDYYSLTAILEGLQRFSISTARSRGLNSNLGGMLVLDAPILPEAIHLINPVHNYAAYHQHFLEDPGTPFLFAHFREYQQHGEAAIQPLFDYLQGLASKAL</sequence>
<protein>
    <recommendedName>
        <fullName evidence="3">Ras-GEF domain-containing protein</fullName>
    </recommendedName>
</protein>
<dbReference type="EMBL" id="JAQIZZ010000006">
    <property type="protein sequence ID" value="KAJ5538281.1"/>
    <property type="molecule type" value="Genomic_DNA"/>
</dbReference>
<proteinExistence type="predicted"/>
<reference evidence="1 2" key="1">
    <citation type="journal article" date="2023" name="IMA Fungus">
        <title>Comparative genomic study of the Penicillium genus elucidates a diverse pangenome and 15 lateral gene transfer events.</title>
        <authorList>
            <person name="Petersen C."/>
            <person name="Sorensen T."/>
            <person name="Nielsen M.R."/>
            <person name="Sondergaard T.E."/>
            <person name="Sorensen J.L."/>
            <person name="Fitzpatrick D.A."/>
            <person name="Frisvad J.C."/>
            <person name="Nielsen K.L."/>
        </authorList>
    </citation>
    <scope>NUCLEOTIDE SEQUENCE [LARGE SCALE GENOMIC DNA]</scope>
    <source>
        <strain evidence="1 2">IBT 35679</strain>
    </source>
</reference>
<accession>A0AAD6CVY9</accession>
<evidence type="ECO:0000313" key="1">
    <source>
        <dbReference type="EMBL" id="KAJ5538281.1"/>
    </source>
</evidence>
<evidence type="ECO:0008006" key="3">
    <source>
        <dbReference type="Google" id="ProtNLM"/>
    </source>
</evidence>